<dbReference type="AlphaFoldDB" id="S6FAP9"/>
<comment type="caution">
    <text evidence="1">The sequence shown here is derived from an EMBL/GenBank/DDBJ whole genome shotgun (WGS) entry which is preliminary data.</text>
</comment>
<dbReference type="EMBL" id="CBLU010000025">
    <property type="protein sequence ID" value="CDG05804.1"/>
    <property type="molecule type" value="Genomic_DNA"/>
</dbReference>
<sequence>MNAKTKMRRSKMRNNIDKYDIMQLTGYSKTQAQRLMRQAKAVMVADGFDWYSGKRISRVPIQAVEQILGFKINPENDIIDDVQVPSTVIGKDSFNDGKQG</sequence>
<proteinExistence type="predicted"/>
<dbReference type="Pfam" id="PF11372">
    <property type="entry name" value="DUF3173"/>
    <property type="match status" value="1"/>
</dbReference>
<evidence type="ECO:0000313" key="2">
    <source>
        <dbReference type="Proteomes" id="UP000015361"/>
    </source>
</evidence>
<gene>
    <name evidence="1" type="primary">EF_0165</name>
    <name evidence="1" type="ORF">O9U_05425</name>
</gene>
<dbReference type="InterPro" id="IPR021512">
    <property type="entry name" value="DUF3173"/>
</dbReference>
<name>S6FAP9_LACLL</name>
<protein>
    <recommendedName>
        <fullName evidence="3">DUF3173 domain-containing protein</fullName>
    </recommendedName>
</protein>
<reference evidence="1 2" key="1">
    <citation type="journal article" date="2013" name="Appl. Environ. Microbiol.">
        <title>The Carbohydrate Metabolism Signature of Lactococcus lactis Strain A12 Reveals Its Sourdough Ecosystem Origin.</title>
        <authorList>
            <person name="Passerini D."/>
            <person name="Coddeville M."/>
            <person name="Le Bourgeois P."/>
            <person name="Loubiere P."/>
            <person name="Ritzenthaler P."/>
            <person name="Fontagne-Faucher C."/>
            <person name="Daveran-Mingot M.L."/>
            <person name="Cocaign-Bousquet M."/>
        </authorList>
    </citation>
    <scope>NUCLEOTIDE SEQUENCE [LARGE SCALE GENOMIC DNA]</scope>
    <source>
        <strain evidence="1 2">A12</strain>
    </source>
</reference>
<evidence type="ECO:0000313" key="1">
    <source>
        <dbReference type="EMBL" id="CDG05804.1"/>
    </source>
</evidence>
<accession>S6FAP9</accession>
<organism evidence="1 2">
    <name type="scientific">Lactococcus lactis subsp. lactis A12</name>
    <dbReference type="NCBI Taxonomy" id="1137134"/>
    <lineage>
        <taxon>Bacteria</taxon>
        <taxon>Bacillati</taxon>
        <taxon>Bacillota</taxon>
        <taxon>Bacilli</taxon>
        <taxon>Lactobacillales</taxon>
        <taxon>Streptococcaceae</taxon>
        <taxon>Lactococcus</taxon>
    </lineage>
</organism>
<evidence type="ECO:0008006" key="3">
    <source>
        <dbReference type="Google" id="ProtNLM"/>
    </source>
</evidence>
<dbReference type="Proteomes" id="UP000015361">
    <property type="component" value="Unassembled WGS sequence"/>
</dbReference>